<accession>A0AA96WMQ1</accession>
<evidence type="ECO:0000256" key="1">
    <source>
        <dbReference type="SAM" id="SignalP"/>
    </source>
</evidence>
<gene>
    <name evidence="2" type="ORF">HJG54_22015</name>
</gene>
<dbReference type="RefSeq" id="WP_316431414.1">
    <property type="nucleotide sequence ID" value="NZ_CP053586.1"/>
</dbReference>
<dbReference type="EMBL" id="CP053586">
    <property type="protein sequence ID" value="WNZ25266.1"/>
    <property type="molecule type" value="Genomic_DNA"/>
</dbReference>
<proteinExistence type="predicted"/>
<dbReference type="InterPro" id="IPR013424">
    <property type="entry name" value="Ice-binding_C"/>
</dbReference>
<feature type="signal peptide" evidence="1">
    <location>
        <begin position="1"/>
        <end position="26"/>
    </location>
</feature>
<organism evidence="2">
    <name type="scientific">Leptolyngbya sp. NK1-12</name>
    <dbReference type="NCBI Taxonomy" id="2547451"/>
    <lineage>
        <taxon>Bacteria</taxon>
        <taxon>Bacillati</taxon>
        <taxon>Cyanobacteriota</taxon>
        <taxon>Cyanophyceae</taxon>
        <taxon>Leptolyngbyales</taxon>
        <taxon>Leptolyngbyaceae</taxon>
        <taxon>Leptolyngbya group</taxon>
        <taxon>Leptolyngbya</taxon>
    </lineage>
</organism>
<reference evidence="2" key="1">
    <citation type="submission" date="2020-05" db="EMBL/GenBank/DDBJ databases">
        <authorList>
            <person name="Zhu T."/>
            <person name="Keshari N."/>
            <person name="Lu X."/>
        </authorList>
    </citation>
    <scope>NUCLEOTIDE SEQUENCE</scope>
    <source>
        <strain evidence="2">NK1-12</strain>
    </source>
</reference>
<evidence type="ECO:0000313" key="2">
    <source>
        <dbReference type="EMBL" id="WNZ25266.1"/>
    </source>
</evidence>
<dbReference type="AlphaFoldDB" id="A0AA96WMQ1"/>
<dbReference type="NCBIfam" id="TIGR02595">
    <property type="entry name" value="PEP_CTERM"/>
    <property type="match status" value="1"/>
</dbReference>
<protein>
    <submittedName>
        <fullName evidence="2">PEP-CTERM sorting domain-containing protein</fullName>
    </submittedName>
</protein>
<keyword evidence="1" id="KW-0732">Signal</keyword>
<feature type="chain" id="PRO_5041700701" evidence="1">
    <location>
        <begin position="27"/>
        <end position="222"/>
    </location>
</feature>
<name>A0AA96WMQ1_9CYAN</name>
<sequence length="222" mass="22633">MVKIQSLFTSLLVVGAVCLSALEVSAKPDNKAPKQPAGNPSNQPANCTAGSVTAGLLTYTSCIGSFTGNDVTDGAAGGGDDPLLDQLTAGVFDGLTNWSLLEKVDEPGNGSVLRWTETSEGIGKWSVSTPITSPFVLSLKAGNSWSAYYFANPSNLSISEGLWNTLGVSLAGNGNNGKGLSHASIFVAPGGDDPVEVPEPTVLAGLGLIAASSLSRLRKKPA</sequence>